<sequence length="123" mass="14630">MFFWQKMAKRCRFMFMLLQERISDSKEDRVSQSRGKPCPEETIANNNNPLLLVYPMSAVHHVTIEETVGRRYGRYLYGYNIHFYNKVSKNLSRTEGASQFSQNTNCNQTNATTHYVREFFWLN</sequence>
<reference evidence="2" key="1">
    <citation type="submission" date="2025-08" db="UniProtKB">
        <authorList>
            <consortium name="RefSeq"/>
        </authorList>
    </citation>
    <scope>IDENTIFICATION</scope>
</reference>
<dbReference type="GeneID" id="100650914"/>
<proteinExistence type="predicted"/>
<dbReference type="KEGG" id="bter:100650914"/>
<dbReference type="AlphaFoldDB" id="A0A9C6W5K3"/>
<accession>A0A9C6W5K3</accession>
<protein>
    <submittedName>
        <fullName evidence="2">Uncharacterized protein LOC100650914</fullName>
    </submittedName>
</protein>
<organism evidence="1 2">
    <name type="scientific">Bombus terrestris</name>
    <name type="common">Buff-tailed bumblebee</name>
    <name type="synonym">Apis terrestris</name>
    <dbReference type="NCBI Taxonomy" id="30195"/>
    <lineage>
        <taxon>Eukaryota</taxon>
        <taxon>Metazoa</taxon>
        <taxon>Ecdysozoa</taxon>
        <taxon>Arthropoda</taxon>
        <taxon>Hexapoda</taxon>
        <taxon>Insecta</taxon>
        <taxon>Pterygota</taxon>
        <taxon>Neoptera</taxon>
        <taxon>Endopterygota</taxon>
        <taxon>Hymenoptera</taxon>
        <taxon>Apocrita</taxon>
        <taxon>Aculeata</taxon>
        <taxon>Apoidea</taxon>
        <taxon>Anthophila</taxon>
        <taxon>Apidae</taxon>
        <taxon>Bombus</taxon>
        <taxon>Bombus</taxon>
    </lineage>
</organism>
<evidence type="ECO:0000313" key="1">
    <source>
        <dbReference type="Proteomes" id="UP000835206"/>
    </source>
</evidence>
<gene>
    <name evidence="2" type="primary">LOC100650914</name>
</gene>
<dbReference type="Proteomes" id="UP000835206">
    <property type="component" value="Chromosome 1"/>
</dbReference>
<evidence type="ECO:0000313" key="2">
    <source>
        <dbReference type="RefSeq" id="XP_048264378.1"/>
    </source>
</evidence>
<keyword evidence="1" id="KW-1185">Reference proteome</keyword>
<name>A0A9C6W5K3_BOMTE</name>
<dbReference type="RefSeq" id="XP_048264378.1">
    <property type="nucleotide sequence ID" value="XM_048408421.1"/>
</dbReference>